<gene>
    <name evidence="1" type="ORF">Glove_74g199</name>
</gene>
<evidence type="ECO:0000313" key="1">
    <source>
        <dbReference type="EMBL" id="RHZ84891.1"/>
    </source>
</evidence>
<keyword evidence="2" id="KW-1185">Reference proteome</keyword>
<protein>
    <submittedName>
        <fullName evidence="1">Uncharacterized protein</fullName>
    </submittedName>
</protein>
<dbReference type="OrthoDB" id="5971719at2759"/>
<comment type="caution">
    <text evidence="1">The sequence shown here is derived from an EMBL/GenBank/DDBJ whole genome shotgun (WGS) entry which is preliminary data.</text>
</comment>
<dbReference type="Proteomes" id="UP000266861">
    <property type="component" value="Unassembled WGS sequence"/>
</dbReference>
<proteinExistence type="predicted"/>
<dbReference type="AlphaFoldDB" id="A0A397JA43"/>
<reference evidence="1 2" key="1">
    <citation type="submission" date="2018-08" db="EMBL/GenBank/DDBJ databases">
        <title>Genome and evolution of the arbuscular mycorrhizal fungus Diversispora epigaea (formerly Glomus versiforme) and its bacterial endosymbionts.</title>
        <authorList>
            <person name="Sun X."/>
            <person name="Fei Z."/>
            <person name="Harrison M."/>
        </authorList>
    </citation>
    <scope>NUCLEOTIDE SEQUENCE [LARGE SCALE GENOMIC DNA]</scope>
    <source>
        <strain evidence="1 2">IT104</strain>
    </source>
</reference>
<name>A0A397JA43_9GLOM</name>
<accession>A0A397JA43</accession>
<sequence>MGGEAQNQNLQVNLDEWTNDETTLKQCLSYIRYFSISSEDVFEMIFPYQQILEPKLWSDINKRIMAPNKPISSTVLPPRKILNKFHRELIGDGLNIPKTIFMNLNYLLEEAEMGKNTGEILGGYIPCKLENKNKGWIFSQDSFTFSLKTANLENSILSRVKTS</sequence>
<evidence type="ECO:0000313" key="2">
    <source>
        <dbReference type="Proteomes" id="UP000266861"/>
    </source>
</evidence>
<organism evidence="1 2">
    <name type="scientific">Diversispora epigaea</name>
    <dbReference type="NCBI Taxonomy" id="1348612"/>
    <lineage>
        <taxon>Eukaryota</taxon>
        <taxon>Fungi</taxon>
        <taxon>Fungi incertae sedis</taxon>
        <taxon>Mucoromycota</taxon>
        <taxon>Glomeromycotina</taxon>
        <taxon>Glomeromycetes</taxon>
        <taxon>Diversisporales</taxon>
        <taxon>Diversisporaceae</taxon>
        <taxon>Diversispora</taxon>
    </lineage>
</organism>
<dbReference type="EMBL" id="PQFF01000070">
    <property type="protein sequence ID" value="RHZ84891.1"/>
    <property type="molecule type" value="Genomic_DNA"/>
</dbReference>